<keyword evidence="11" id="KW-0456">Lyase</keyword>
<gene>
    <name evidence="15" type="ORF">MICAG_1430002</name>
</gene>
<dbReference type="GO" id="GO:0016829">
    <property type="term" value="F:lyase activity"/>
    <property type="evidence" value="ECO:0007669"/>
    <property type="project" value="UniProtKB-KW"/>
</dbReference>
<evidence type="ECO:0000256" key="10">
    <source>
        <dbReference type="ARBA" id="ARBA00023136"/>
    </source>
</evidence>
<dbReference type="Pfam" id="PF00502">
    <property type="entry name" value="Phycobilisome"/>
    <property type="match status" value="2"/>
</dbReference>
<keyword evidence="9" id="KW-0793">Thylakoid</keyword>
<comment type="similarity">
    <text evidence="2">Belongs to the phycobiliprotein family.</text>
</comment>
<evidence type="ECO:0000256" key="2">
    <source>
        <dbReference type="ARBA" id="ARBA00008182"/>
    </source>
</evidence>
<dbReference type="InterPro" id="IPR038719">
    <property type="entry name" value="Phycobilisome_asu/bsu_sf"/>
</dbReference>
<dbReference type="CDD" id="cd12128">
    <property type="entry name" value="PBP_PBS-LCM"/>
    <property type="match status" value="1"/>
</dbReference>
<dbReference type="Pfam" id="PF00427">
    <property type="entry name" value="PBS_linker_poly"/>
    <property type="match status" value="3"/>
</dbReference>
<dbReference type="PROSITE" id="PS51445">
    <property type="entry name" value="PBS_LINKER"/>
    <property type="match status" value="3"/>
</dbReference>
<reference evidence="15 16" key="1">
    <citation type="submission" date="2012-04" db="EMBL/GenBank/DDBJ databases">
        <authorList>
            <person name="Genoscope - CEA"/>
        </authorList>
    </citation>
    <scope>NUCLEOTIDE SEQUENCE [LARGE SCALE GENOMIC DNA]</scope>
    <source>
        <strain evidence="15 16">9808</strain>
    </source>
</reference>
<dbReference type="InterPro" id="IPR038255">
    <property type="entry name" value="PBS_linker_sf"/>
</dbReference>
<dbReference type="PANTHER" id="PTHR34011:SF6">
    <property type="entry name" value="PHYCOBILIPROTEIN APCE"/>
    <property type="match status" value="1"/>
</dbReference>
<dbReference type="InterPro" id="IPR001297">
    <property type="entry name" value="PBS_linker_dom"/>
</dbReference>
<dbReference type="PANTHER" id="PTHR34011">
    <property type="entry name" value="PHYCOBILISOME 32.1 KDA LINKER POLYPEPTIDE, PHYCOCYANIN-ASSOCIATED, ROD 2-RELATED"/>
    <property type="match status" value="1"/>
</dbReference>
<dbReference type="RefSeq" id="WP_002792140.1">
    <property type="nucleotide sequence ID" value="NZ_HE973586.1"/>
</dbReference>
<evidence type="ECO:0000259" key="14">
    <source>
        <dbReference type="PROSITE" id="PS51445"/>
    </source>
</evidence>
<keyword evidence="10" id="KW-0472">Membrane</keyword>
<dbReference type="EMBL" id="CAIN01000050">
    <property type="protein sequence ID" value="CCI21588.1"/>
    <property type="molecule type" value="Genomic_DNA"/>
</dbReference>
<dbReference type="Gene3D" id="1.10.490.20">
    <property type="entry name" value="Phycocyanins"/>
    <property type="match status" value="1"/>
</dbReference>
<feature type="domain" description="PBS-linker" evidence="14">
    <location>
        <begin position="255"/>
        <end position="435"/>
    </location>
</feature>
<evidence type="ECO:0000256" key="6">
    <source>
        <dbReference type="ARBA" id="ARBA00022737"/>
    </source>
</evidence>
<evidence type="ECO:0000313" key="16">
    <source>
        <dbReference type="Proteomes" id="UP000005291"/>
    </source>
</evidence>
<proteinExistence type="inferred from homology"/>
<evidence type="ECO:0000256" key="12">
    <source>
        <dbReference type="ARBA" id="ARBA00023307"/>
    </source>
</evidence>
<evidence type="ECO:0000256" key="13">
    <source>
        <dbReference type="PROSITE-ProRule" id="PRU00775"/>
    </source>
</evidence>
<name>I4HHR4_MICAE</name>
<keyword evidence="4" id="KW-0602">Photosynthesis</keyword>
<dbReference type="GO" id="GO:0030089">
    <property type="term" value="C:phycobilisome"/>
    <property type="evidence" value="ECO:0007669"/>
    <property type="project" value="UniProtKB-UniRule"/>
</dbReference>
<keyword evidence="7 13" id="KW-0605">Phycobilisome</keyword>
<keyword evidence="5" id="KW-0042">Antenna complex</keyword>
<dbReference type="Gene3D" id="1.10.3130.20">
    <property type="entry name" value="Phycobilisome linker domain"/>
    <property type="match status" value="3"/>
</dbReference>
<organism evidence="15 16">
    <name type="scientific">Microcystis aeruginosa PCC 9808</name>
    <dbReference type="NCBI Taxonomy" id="1160284"/>
    <lineage>
        <taxon>Bacteria</taxon>
        <taxon>Bacillati</taxon>
        <taxon>Cyanobacteriota</taxon>
        <taxon>Cyanophyceae</taxon>
        <taxon>Oscillatoriophycideae</taxon>
        <taxon>Chroococcales</taxon>
        <taxon>Microcystaceae</taxon>
        <taxon>Microcystis</taxon>
    </lineage>
</organism>
<sequence length="901" mass="100969">MSLKASGGSSLARPQLYQTVPVSAITQAEQQDRFLDKPELNELIAYFQSGSKRLDIAQTLTRNSDLIVSRAANRIFTGGSPMAYLEKPPVEELALVGAGKVINVQEGMKLGTVTYAESGSGGGGGFLGGLKGIFASSGPIPPGFRPINVSRYGPSNMQKSLRDLSWFLRYITYAIVAGDTSILIVNTRGLREVLENACSIDATIVALQEMRAASIEYFQRDKDAATLISDYFNILLGELKAPTPSNKLRQRPSSDQQGLSLPQSYYNGAEKRQKFVMKTGLSESEKSSIIKAAYRQIFERDITRAYSQSISDLESKVKNGDISMKEFVRRLGKSPLYRKQFFEPFINSRALELAFRHFLGRGPSSREEVQKYFSIVSSGGLGALIDALVDSQEYSDYFGEETVPYLRGLGAEAQECRNWGMQIDLFNYSAPFRKVPQFITTFAKYDRPLPDQHVYGSGNDPLEIQFGAIFPKETREPSSSPAPFSKDTKRILIHRGPATNNQNSNPGARGEFPGTLGPKVFRLNNELPGSSNGVSVKFGESSTQRVILAAYRQVFGRMPYEGQRLSVAEIKLENGDITLREFIKTLAKSEAFRKIYWTPLYVVKAIEYIHRRLLGRPTYGRQEMNQYFDLCSKKGFYALIDAIIDSPEYTEAFGEDTVPYERYLTPQGMQLRMVRLGNLREDIGQRVDKEETPRFIELGTPSVSIRTEPDIQSRVGQGVTVQREQTKIFKLLTNLDKVAVQNTVRAAYRQIFERDLEPYIINAEFTALESKLSNAEITVKEFIEGLGGSDLYLKEFYAPYPNTKVIELGTKHFLGRAPLNQKEIQKYNQILATKGLKAFIGAMVNSMEYLQLFGEDTVPYRRFPTLPAANFPNTERLYNKLTKQDSELVVPSFKPVVKVGG</sequence>
<feature type="domain" description="PBS-linker" evidence="14">
    <location>
        <begin position="511"/>
        <end position="688"/>
    </location>
</feature>
<evidence type="ECO:0000256" key="7">
    <source>
        <dbReference type="ARBA" id="ARBA00022738"/>
    </source>
</evidence>
<dbReference type="HOGENOM" id="CLU_007759_0_0_3"/>
<comment type="caution">
    <text evidence="15">The sequence shown here is derived from an EMBL/GenBank/DDBJ whole genome shotgun (WGS) entry which is preliminary data.</text>
</comment>
<dbReference type="InterPro" id="IPR009050">
    <property type="entry name" value="Globin-like_sf"/>
</dbReference>
<evidence type="ECO:0000256" key="3">
    <source>
        <dbReference type="ARBA" id="ARBA00018674"/>
    </source>
</evidence>
<comment type="similarity">
    <text evidence="13">Belongs to the phycobilisome linker protein family.</text>
</comment>
<comment type="subcellular location">
    <subcellularLocation>
        <location evidence="1">Cellular thylakoid membrane</location>
        <topology evidence="1">Peripheral membrane protein</topology>
        <orientation evidence="1">Cytoplasmic side</orientation>
    </subcellularLocation>
</comment>
<evidence type="ECO:0000256" key="4">
    <source>
        <dbReference type="ARBA" id="ARBA00022531"/>
    </source>
</evidence>
<dbReference type="InterPro" id="IPR012128">
    <property type="entry name" value="Phycobilisome_asu/bsu"/>
</dbReference>
<evidence type="ECO:0000256" key="5">
    <source>
        <dbReference type="ARBA" id="ARBA00022549"/>
    </source>
</evidence>
<evidence type="ECO:0000256" key="1">
    <source>
        <dbReference type="ARBA" id="ARBA00004445"/>
    </source>
</evidence>
<dbReference type="GO" id="GO:0015979">
    <property type="term" value="P:photosynthesis"/>
    <property type="evidence" value="ECO:0007669"/>
    <property type="project" value="UniProtKB-KW"/>
</dbReference>
<evidence type="ECO:0000256" key="9">
    <source>
        <dbReference type="ARBA" id="ARBA00023078"/>
    </source>
</evidence>
<evidence type="ECO:0000256" key="11">
    <source>
        <dbReference type="ARBA" id="ARBA00023239"/>
    </source>
</evidence>
<dbReference type="SUPFAM" id="SSF46458">
    <property type="entry name" value="Globin-like"/>
    <property type="match status" value="1"/>
</dbReference>
<keyword evidence="8" id="KW-0157">Chromophore</keyword>
<evidence type="ECO:0000313" key="15">
    <source>
        <dbReference type="EMBL" id="CCI21588.1"/>
    </source>
</evidence>
<dbReference type="GO" id="GO:0031676">
    <property type="term" value="C:plasma membrane-derived thylakoid membrane"/>
    <property type="evidence" value="ECO:0007669"/>
    <property type="project" value="UniProtKB-SubCell"/>
</dbReference>
<dbReference type="AlphaFoldDB" id="I4HHR4"/>
<evidence type="ECO:0000256" key="8">
    <source>
        <dbReference type="ARBA" id="ARBA00022991"/>
    </source>
</evidence>
<feature type="domain" description="PBS-linker" evidence="14">
    <location>
        <begin position="709"/>
        <end position="886"/>
    </location>
</feature>
<dbReference type="Proteomes" id="UP000005291">
    <property type="component" value="Unassembled WGS sequence"/>
</dbReference>
<keyword evidence="12" id="KW-0089">Bile pigment</keyword>
<protein>
    <recommendedName>
        <fullName evidence="3">Phycobiliprotein ApcE</fullName>
    </recommendedName>
</protein>
<accession>I4HHR4</accession>
<keyword evidence="6" id="KW-0677">Repeat</keyword>